<dbReference type="SUPFAM" id="SSF51182">
    <property type="entry name" value="RmlC-like cupins"/>
    <property type="match status" value="1"/>
</dbReference>
<accession>A0A5R8ZJB0</accession>
<dbReference type="OrthoDB" id="9804543at2"/>
<dbReference type="EMBL" id="VAUO01000001">
    <property type="protein sequence ID" value="TLP65455.1"/>
    <property type="molecule type" value="Genomic_DNA"/>
</dbReference>
<protein>
    <submittedName>
        <fullName evidence="7">AraC family transcriptional regulator</fullName>
    </submittedName>
</protein>
<evidence type="ECO:0000313" key="7">
    <source>
        <dbReference type="EMBL" id="TLP65455.1"/>
    </source>
</evidence>
<dbReference type="InterPro" id="IPR009057">
    <property type="entry name" value="Homeodomain-like_sf"/>
</dbReference>
<evidence type="ECO:0000256" key="3">
    <source>
        <dbReference type="ARBA" id="ARBA00023125"/>
    </source>
</evidence>
<dbReference type="SMART" id="SM00342">
    <property type="entry name" value="HTH_ARAC"/>
    <property type="match status" value="1"/>
</dbReference>
<organism evidence="7 8">
    <name type="scientific">Pseudomonas mosselii</name>
    <dbReference type="NCBI Taxonomy" id="78327"/>
    <lineage>
        <taxon>Bacteria</taxon>
        <taxon>Pseudomonadati</taxon>
        <taxon>Pseudomonadota</taxon>
        <taxon>Gammaproteobacteria</taxon>
        <taxon>Pseudomonadales</taxon>
        <taxon>Pseudomonadaceae</taxon>
        <taxon>Pseudomonas</taxon>
    </lineage>
</organism>
<dbReference type="GO" id="GO:0003700">
    <property type="term" value="F:DNA-binding transcription factor activity"/>
    <property type="evidence" value="ECO:0007669"/>
    <property type="project" value="InterPro"/>
</dbReference>
<dbReference type="PANTHER" id="PTHR11019">
    <property type="entry name" value="HTH-TYPE TRANSCRIPTIONAL REGULATOR NIMR"/>
    <property type="match status" value="1"/>
</dbReference>
<gene>
    <name evidence="7" type="ORF">FEM01_04550</name>
</gene>
<name>A0A5R8ZJB0_9PSED</name>
<dbReference type="PROSITE" id="PS01124">
    <property type="entry name" value="HTH_ARAC_FAMILY_2"/>
    <property type="match status" value="1"/>
</dbReference>
<dbReference type="InterPro" id="IPR003313">
    <property type="entry name" value="AraC-bd"/>
</dbReference>
<dbReference type="Proteomes" id="UP000309819">
    <property type="component" value="Unassembled WGS sequence"/>
</dbReference>
<sequence>MSINGQPTVHQRIVPALKTLPRPVYARTESLVRPERTPMHRHPWVQLSYAIRGVLHVHTPTGSFVAPPQRAVWMPPDMDHEVFSFANTEMRGLYLDPQLFDAAHSRCRVIEITSLTHELIKQFSSRPPEYDEDGEDGRLARVLVDQLRAAREVSLSLPLPQDARVLQLCRQLQDAPDDNRTLGEWGEALGASEKTLRRILLRETGLTFRSWRQRMRLLGALEALGRGTAVTQVALNAGYSSTSAFIAAFREQFGVTPGDFFPAVR</sequence>
<dbReference type="GO" id="GO:0009893">
    <property type="term" value="P:positive regulation of metabolic process"/>
    <property type="evidence" value="ECO:0007669"/>
    <property type="project" value="UniProtKB-ARBA"/>
</dbReference>
<keyword evidence="1" id="KW-0678">Repressor</keyword>
<keyword evidence="4" id="KW-0010">Activator</keyword>
<dbReference type="AlphaFoldDB" id="A0A5R8ZJB0"/>
<evidence type="ECO:0000256" key="4">
    <source>
        <dbReference type="ARBA" id="ARBA00023159"/>
    </source>
</evidence>
<dbReference type="Pfam" id="PF12833">
    <property type="entry name" value="HTH_18"/>
    <property type="match status" value="1"/>
</dbReference>
<dbReference type="InterPro" id="IPR014710">
    <property type="entry name" value="RmlC-like_jellyroll"/>
</dbReference>
<dbReference type="GO" id="GO:0043565">
    <property type="term" value="F:sequence-specific DNA binding"/>
    <property type="evidence" value="ECO:0007669"/>
    <property type="project" value="InterPro"/>
</dbReference>
<dbReference type="CDD" id="cd06124">
    <property type="entry name" value="cupin_NimR-like_N"/>
    <property type="match status" value="1"/>
</dbReference>
<keyword evidence="5" id="KW-0804">Transcription</keyword>
<dbReference type="InterPro" id="IPR018062">
    <property type="entry name" value="HTH_AraC-typ_CS"/>
</dbReference>
<evidence type="ECO:0000256" key="1">
    <source>
        <dbReference type="ARBA" id="ARBA00022491"/>
    </source>
</evidence>
<dbReference type="Gene3D" id="2.60.120.10">
    <property type="entry name" value="Jelly Rolls"/>
    <property type="match status" value="1"/>
</dbReference>
<dbReference type="InterPro" id="IPR018060">
    <property type="entry name" value="HTH_AraC"/>
</dbReference>
<keyword evidence="8" id="KW-1185">Reference proteome</keyword>
<dbReference type="PROSITE" id="PS00041">
    <property type="entry name" value="HTH_ARAC_FAMILY_1"/>
    <property type="match status" value="1"/>
</dbReference>
<comment type="caution">
    <text evidence="7">The sequence shown here is derived from an EMBL/GenBank/DDBJ whole genome shotgun (WGS) entry which is preliminary data.</text>
</comment>
<dbReference type="InterPro" id="IPR011051">
    <property type="entry name" value="RmlC_Cupin_sf"/>
</dbReference>
<evidence type="ECO:0000259" key="6">
    <source>
        <dbReference type="PROSITE" id="PS01124"/>
    </source>
</evidence>
<dbReference type="RefSeq" id="WP_138218078.1">
    <property type="nucleotide sequence ID" value="NZ_VAUO01000001.1"/>
</dbReference>
<dbReference type="PRINTS" id="PR00032">
    <property type="entry name" value="HTHARAC"/>
</dbReference>
<reference evidence="7 8" key="1">
    <citation type="submission" date="2019-05" db="EMBL/GenBank/DDBJ databases">
        <title>Pseudomonas sp. SC006 isolated from lettuce that can produce HBGAs.</title>
        <authorList>
            <person name="Wang D."/>
            <person name="Liao N."/>
            <person name="Liu D."/>
            <person name="Zhang Z."/>
            <person name="Zou S."/>
        </authorList>
    </citation>
    <scope>NUCLEOTIDE SEQUENCE [LARGE SCALE GENOMIC DNA]</scope>
    <source>
        <strain evidence="7 8">SC006</strain>
    </source>
</reference>
<proteinExistence type="predicted"/>
<dbReference type="PANTHER" id="PTHR11019:SF159">
    <property type="entry name" value="TRANSCRIPTIONAL REGULATOR-RELATED"/>
    <property type="match status" value="1"/>
</dbReference>
<dbReference type="SUPFAM" id="SSF46689">
    <property type="entry name" value="Homeodomain-like"/>
    <property type="match status" value="1"/>
</dbReference>
<keyword evidence="3" id="KW-0238">DNA-binding</keyword>
<dbReference type="Gene3D" id="1.10.10.60">
    <property type="entry name" value="Homeodomain-like"/>
    <property type="match status" value="1"/>
</dbReference>
<evidence type="ECO:0000256" key="5">
    <source>
        <dbReference type="ARBA" id="ARBA00023163"/>
    </source>
</evidence>
<dbReference type="FunFam" id="1.10.10.60:FF:000132">
    <property type="entry name" value="AraC family transcriptional regulator"/>
    <property type="match status" value="1"/>
</dbReference>
<feature type="domain" description="HTH araC/xylS-type" evidence="6">
    <location>
        <begin position="166"/>
        <end position="263"/>
    </location>
</feature>
<keyword evidence="2" id="KW-0805">Transcription regulation</keyword>
<dbReference type="Pfam" id="PF02311">
    <property type="entry name" value="AraC_binding"/>
    <property type="match status" value="1"/>
</dbReference>
<evidence type="ECO:0000313" key="8">
    <source>
        <dbReference type="Proteomes" id="UP000309819"/>
    </source>
</evidence>
<dbReference type="InterPro" id="IPR020449">
    <property type="entry name" value="Tscrpt_reg_AraC-type_HTH"/>
</dbReference>
<evidence type="ECO:0000256" key="2">
    <source>
        <dbReference type="ARBA" id="ARBA00023015"/>
    </source>
</evidence>